<dbReference type="AlphaFoldDB" id="A0A645AYN9"/>
<dbReference type="InterPro" id="IPR041331">
    <property type="entry name" value="Bac_A_amyl_C"/>
</dbReference>
<evidence type="ECO:0000313" key="3">
    <source>
        <dbReference type="EMBL" id="MPM58290.1"/>
    </source>
</evidence>
<dbReference type="SUPFAM" id="SSF51445">
    <property type="entry name" value="(Trans)glycosidases"/>
    <property type="match status" value="1"/>
</dbReference>
<dbReference type="InterPro" id="IPR013780">
    <property type="entry name" value="Glyco_hydro_b"/>
</dbReference>
<dbReference type="InterPro" id="IPR017853">
    <property type="entry name" value="GH"/>
</dbReference>
<dbReference type="EMBL" id="VSSQ01016686">
    <property type="protein sequence ID" value="MPM58290.1"/>
    <property type="molecule type" value="Genomic_DNA"/>
</dbReference>
<evidence type="ECO:0000259" key="2">
    <source>
        <dbReference type="Pfam" id="PF18612"/>
    </source>
</evidence>
<dbReference type="Gene3D" id="3.20.20.80">
    <property type="entry name" value="Glycosidases"/>
    <property type="match status" value="1"/>
</dbReference>
<accession>A0A645AYN9</accession>
<proteinExistence type="predicted"/>
<feature type="domain" description="Bacterial alpha amylase C-terminal" evidence="2">
    <location>
        <begin position="151"/>
        <end position="218"/>
    </location>
</feature>
<protein>
    <recommendedName>
        <fullName evidence="4">Glycosyl hydrolase family 13 catalytic domain-containing protein</fullName>
    </recommendedName>
</protein>
<evidence type="ECO:0008006" key="4">
    <source>
        <dbReference type="Google" id="ProtNLM"/>
    </source>
</evidence>
<dbReference type="InterPro" id="IPR006047">
    <property type="entry name" value="GH13_cat_dom"/>
</dbReference>
<dbReference type="Gene3D" id="2.60.40.1180">
    <property type="entry name" value="Golgi alpha-mannosidase II"/>
    <property type="match status" value="1"/>
</dbReference>
<comment type="caution">
    <text evidence="3">The sequence shown here is derived from an EMBL/GenBank/DDBJ whole genome shotgun (WGS) entry which is preliminary data.</text>
</comment>
<reference evidence="3" key="1">
    <citation type="submission" date="2019-08" db="EMBL/GenBank/DDBJ databases">
        <authorList>
            <person name="Kucharzyk K."/>
            <person name="Murdoch R.W."/>
            <person name="Higgins S."/>
            <person name="Loffler F."/>
        </authorList>
    </citation>
    <scope>NUCLEOTIDE SEQUENCE</scope>
</reference>
<gene>
    <name evidence="3" type="ORF">SDC9_105121</name>
</gene>
<feature type="domain" description="Glycosyl hydrolase family 13 catalytic" evidence="1">
    <location>
        <begin position="38"/>
        <end position="135"/>
    </location>
</feature>
<name>A0A645AYN9_9ZZZZ</name>
<evidence type="ECO:0000259" key="1">
    <source>
        <dbReference type="Pfam" id="PF00128"/>
    </source>
</evidence>
<sequence length="220" mass="25683">MIRNGGWGIANDYEIFEAFDICYDYDVFEITQEVFKRNYPLDAFKKTYVLQQSIYPKDALKLRHLENHDQPRIANLVQNKTEVENWIAYSFFAKGVAFVYAGQEFGATKHPSLFDTDVISLVDNGVNHSDLIKKLNEIKHEEIMINHDKYILHENKEDILMIEYYAGDKKMLGIFNVRGYKGKVKTDFEDGEYINKISGEKIRVENNEIEVTVKPIIIEK</sequence>
<dbReference type="Pfam" id="PF18612">
    <property type="entry name" value="Bac_A_amyl_C"/>
    <property type="match status" value="1"/>
</dbReference>
<dbReference type="Pfam" id="PF00128">
    <property type="entry name" value="Alpha-amylase"/>
    <property type="match status" value="1"/>
</dbReference>
<organism evidence="3">
    <name type="scientific">bioreactor metagenome</name>
    <dbReference type="NCBI Taxonomy" id="1076179"/>
    <lineage>
        <taxon>unclassified sequences</taxon>
        <taxon>metagenomes</taxon>
        <taxon>ecological metagenomes</taxon>
    </lineage>
</organism>
<dbReference type="GO" id="GO:0005975">
    <property type="term" value="P:carbohydrate metabolic process"/>
    <property type="evidence" value="ECO:0007669"/>
    <property type="project" value="InterPro"/>
</dbReference>